<dbReference type="RefSeq" id="WP_092897269.1">
    <property type="nucleotide sequence ID" value="NZ_CAXBKE010000040.1"/>
</dbReference>
<organism evidence="3 4">
    <name type="scientific">Algoriphagus aquimarinus</name>
    <dbReference type="NCBI Taxonomy" id="237018"/>
    <lineage>
        <taxon>Bacteria</taxon>
        <taxon>Pseudomonadati</taxon>
        <taxon>Bacteroidota</taxon>
        <taxon>Cytophagia</taxon>
        <taxon>Cytophagales</taxon>
        <taxon>Cyclobacteriaceae</taxon>
        <taxon>Algoriphagus</taxon>
    </lineage>
</organism>
<evidence type="ECO:0000313" key="4">
    <source>
        <dbReference type="Proteomes" id="UP000198790"/>
    </source>
</evidence>
<dbReference type="Proteomes" id="UP000198790">
    <property type="component" value="Unassembled WGS sequence"/>
</dbReference>
<dbReference type="SUPFAM" id="SSF101874">
    <property type="entry name" value="YceI-like"/>
    <property type="match status" value="1"/>
</dbReference>
<dbReference type="Pfam" id="PF04264">
    <property type="entry name" value="YceI"/>
    <property type="match status" value="1"/>
</dbReference>
<accession>A0A1I1A0H7</accession>
<feature type="chain" id="PRO_5011526315" evidence="1">
    <location>
        <begin position="19"/>
        <end position="192"/>
    </location>
</feature>
<dbReference type="PANTHER" id="PTHR34406:SF1">
    <property type="entry name" value="PROTEIN YCEI"/>
    <property type="match status" value="1"/>
</dbReference>
<protein>
    <submittedName>
        <fullName evidence="3">Polyisoprenoid-binding protein YceI</fullName>
    </submittedName>
</protein>
<dbReference type="InterPro" id="IPR036761">
    <property type="entry name" value="TTHA0802/YceI-like_sf"/>
</dbReference>
<feature type="signal peptide" evidence="1">
    <location>
        <begin position="1"/>
        <end position="18"/>
    </location>
</feature>
<dbReference type="Gene3D" id="2.40.128.110">
    <property type="entry name" value="Lipid/polyisoprenoid-binding, YceI-like"/>
    <property type="match status" value="1"/>
</dbReference>
<dbReference type="OrthoDB" id="951410at2"/>
<reference evidence="3 4" key="1">
    <citation type="submission" date="2016-10" db="EMBL/GenBank/DDBJ databases">
        <authorList>
            <person name="de Groot N.N."/>
        </authorList>
    </citation>
    <scope>NUCLEOTIDE SEQUENCE [LARGE SCALE GENOMIC DNA]</scope>
    <source>
        <strain evidence="3 4">DSM 23399</strain>
    </source>
</reference>
<dbReference type="STRING" id="237018.SAMN04489723_10789"/>
<dbReference type="SMART" id="SM00867">
    <property type="entry name" value="YceI"/>
    <property type="match status" value="1"/>
</dbReference>
<dbReference type="PANTHER" id="PTHR34406">
    <property type="entry name" value="PROTEIN YCEI"/>
    <property type="match status" value="1"/>
</dbReference>
<gene>
    <name evidence="3" type="ORF">SAMN04489723_10789</name>
</gene>
<dbReference type="AlphaFoldDB" id="A0A1I1A0H7"/>
<evidence type="ECO:0000256" key="1">
    <source>
        <dbReference type="SAM" id="SignalP"/>
    </source>
</evidence>
<keyword evidence="4" id="KW-1185">Reference proteome</keyword>
<feature type="domain" description="Lipid/polyisoprenoid-binding YceI-like" evidence="2">
    <location>
        <begin position="21"/>
        <end position="191"/>
    </location>
</feature>
<dbReference type="InterPro" id="IPR007372">
    <property type="entry name" value="Lipid/polyisoprenoid-bd_YceI"/>
</dbReference>
<name>A0A1I1A0H7_9BACT</name>
<keyword evidence="1" id="KW-0732">Signal</keyword>
<sequence>MKIFTLLFTLAFTAFSFAPEIATVNTAESTITWTAKKVTGQHHGKVPITAATLDYQNGKILGGTFEMDMTSLTVEDLTDAGMNKKLTDHLKSDDFFSVEKHNTSNFKITEAKTSNGKDYVLTGDLTIKGITKPVSFPATVAVNAGKITATGKLTFDRTHYDIKFRSGSYFENLADKLIYDDVELDVKLVASE</sequence>
<proteinExistence type="predicted"/>
<evidence type="ECO:0000313" key="3">
    <source>
        <dbReference type="EMBL" id="SFB31465.1"/>
    </source>
</evidence>
<evidence type="ECO:0000259" key="2">
    <source>
        <dbReference type="SMART" id="SM00867"/>
    </source>
</evidence>
<dbReference type="EMBL" id="FOKK01000007">
    <property type="protein sequence ID" value="SFB31465.1"/>
    <property type="molecule type" value="Genomic_DNA"/>
</dbReference>